<protein>
    <submittedName>
        <fullName evidence="4">Enoyl-CoA hydratase-related protein</fullName>
    </submittedName>
</protein>
<dbReference type="Pfam" id="PF00378">
    <property type="entry name" value="ECH_1"/>
    <property type="match status" value="1"/>
</dbReference>
<dbReference type="CDD" id="cd06558">
    <property type="entry name" value="crotonase-like"/>
    <property type="match status" value="1"/>
</dbReference>
<dbReference type="InterPro" id="IPR029045">
    <property type="entry name" value="ClpP/crotonase-like_dom_sf"/>
</dbReference>
<keyword evidence="5" id="KW-1185">Reference proteome</keyword>
<sequence>MAMVAAQGEAELLTQRVRDHVLLVTINRPNARNAVSPDVAKGLAAAIRQVDEDDDIWVAILTGAGDKAFCAGADLKAVAAGRTAELSTPENGFAGFVFADRKKPWIAAVNGPALGGGCELMLACDFSVIGDNVTIGLPEVHRSVMAGAGGMWRLPRAIPRAVAFEMIGLGIPIAAERALALDLVNRVVPQDQLIDEALAFAALVCKGSPVAVRESLRVARRAWDCTESELRDITSEARERLIRTQDYAEGPRAFVEKRPPQWTGR</sequence>
<dbReference type="Proteomes" id="UP001176468">
    <property type="component" value="Unassembled WGS sequence"/>
</dbReference>
<evidence type="ECO:0000256" key="1">
    <source>
        <dbReference type="ARBA" id="ARBA00005254"/>
    </source>
</evidence>
<dbReference type="RefSeq" id="WP_304562091.1">
    <property type="nucleotide sequence ID" value="NZ_JAUQSZ010000010.1"/>
</dbReference>
<dbReference type="InterPro" id="IPR018376">
    <property type="entry name" value="Enoyl-CoA_hyd/isom_CS"/>
</dbReference>
<name>A0ABT9A3U9_9SPHN</name>
<keyword evidence="2" id="KW-0456">Lyase</keyword>
<dbReference type="PANTHER" id="PTHR11941">
    <property type="entry name" value="ENOYL-COA HYDRATASE-RELATED"/>
    <property type="match status" value="1"/>
</dbReference>
<evidence type="ECO:0000313" key="5">
    <source>
        <dbReference type="Proteomes" id="UP001176468"/>
    </source>
</evidence>
<dbReference type="PANTHER" id="PTHR11941:SF54">
    <property type="entry name" value="ENOYL-COA HYDRATASE, MITOCHONDRIAL"/>
    <property type="match status" value="1"/>
</dbReference>
<evidence type="ECO:0000313" key="4">
    <source>
        <dbReference type="EMBL" id="MDO7843636.1"/>
    </source>
</evidence>
<proteinExistence type="inferred from homology"/>
<reference evidence="4" key="1">
    <citation type="submission" date="2023-07" db="EMBL/GenBank/DDBJ databases">
        <authorList>
            <person name="Kim M.K."/>
        </authorList>
    </citation>
    <scope>NUCLEOTIDE SEQUENCE</scope>
    <source>
        <strain evidence="4">CA1-15</strain>
    </source>
</reference>
<organism evidence="4 5">
    <name type="scientific">Sphingomonas immobilis</name>
    <dbReference type="NCBI Taxonomy" id="3063997"/>
    <lineage>
        <taxon>Bacteria</taxon>
        <taxon>Pseudomonadati</taxon>
        <taxon>Pseudomonadota</taxon>
        <taxon>Alphaproteobacteria</taxon>
        <taxon>Sphingomonadales</taxon>
        <taxon>Sphingomonadaceae</taxon>
        <taxon>Sphingomonas</taxon>
    </lineage>
</organism>
<dbReference type="Gene3D" id="3.90.226.10">
    <property type="entry name" value="2-enoyl-CoA Hydratase, Chain A, domain 1"/>
    <property type="match status" value="1"/>
</dbReference>
<gene>
    <name evidence="4" type="ORF">Q5H94_14980</name>
</gene>
<dbReference type="EMBL" id="JAUQSZ010000010">
    <property type="protein sequence ID" value="MDO7843636.1"/>
    <property type="molecule type" value="Genomic_DNA"/>
</dbReference>
<dbReference type="InterPro" id="IPR001753">
    <property type="entry name" value="Enoyl-CoA_hydra/iso"/>
</dbReference>
<accession>A0ABT9A3U9</accession>
<dbReference type="SUPFAM" id="SSF52096">
    <property type="entry name" value="ClpP/crotonase"/>
    <property type="match status" value="1"/>
</dbReference>
<evidence type="ECO:0000256" key="3">
    <source>
        <dbReference type="RuleBase" id="RU003707"/>
    </source>
</evidence>
<comment type="caution">
    <text evidence="4">The sequence shown here is derived from an EMBL/GenBank/DDBJ whole genome shotgun (WGS) entry which is preliminary data.</text>
</comment>
<dbReference type="PROSITE" id="PS00166">
    <property type="entry name" value="ENOYL_COA_HYDRATASE"/>
    <property type="match status" value="1"/>
</dbReference>
<evidence type="ECO:0000256" key="2">
    <source>
        <dbReference type="ARBA" id="ARBA00023239"/>
    </source>
</evidence>
<dbReference type="Gene3D" id="1.10.12.10">
    <property type="entry name" value="Lyase 2-enoyl-coa Hydratase, Chain A, domain 2"/>
    <property type="match status" value="1"/>
</dbReference>
<dbReference type="InterPro" id="IPR014748">
    <property type="entry name" value="Enoyl-CoA_hydra_C"/>
</dbReference>
<comment type="similarity">
    <text evidence="1 3">Belongs to the enoyl-CoA hydratase/isomerase family.</text>
</comment>